<dbReference type="Gene3D" id="1.20.58.900">
    <property type="match status" value="1"/>
</dbReference>
<gene>
    <name evidence="7" type="ORF">TCAL_14677</name>
</gene>
<dbReference type="Pfam" id="PF21054">
    <property type="entry name" value="RUBC_PIKBD"/>
    <property type="match status" value="1"/>
</dbReference>
<evidence type="ECO:0000256" key="1">
    <source>
        <dbReference type="ARBA" id="ARBA00004603"/>
    </source>
</evidence>
<comment type="caution">
    <text evidence="7">The sequence shown here is derived from an EMBL/GenBank/DDBJ whole genome shotgun (WGS) entry which is preliminary data.</text>
</comment>
<protein>
    <recommendedName>
        <fullName evidence="6">RUN domain-containing protein</fullName>
    </recommendedName>
</protein>
<dbReference type="GO" id="GO:0005770">
    <property type="term" value="C:late endosome"/>
    <property type="evidence" value="ECO:0007669"/>
    <property type="project" value="UniProtKB-SubCell"/>
</dbReference>
<dbReference type="EMBL" id="VCGU01000011">
    <property type="protein sequence ID" value="TRY67330.1"/>
    <property type="molecule type" value="Genomic_DNA"/>
</dbReference>
<dbReference type="SMART" id="SM01175">
    <property type="entry name" value="DUF4206"/>
    <property type="match status" value="1"/>
</dbReference>
<evidence type="ECO:0000256" key="3">
    <source>
        <dbReference type="ARBA" id="ARBA00022753"/>
    </source>
</evidence>
<evidence type="ECO:0000313" key="7">
    <source>
        <dbReference type="EMBL" id="TRY67330.1"/>
    </source>
</evidence>
<dbReference type="GO" id="GO:1901981">
    <property type="term" value="F:phosphatidylinositol phosphate binding"/>
    <property type="evidence" value="ECO:0007669"/>
    <property type="project" value="TreeGrafter"/>
</dbReference>
<dbReference type="InterPro" id="IPR048569">
    <property type="entry name" value="RUBC_PIKBD"/>
</dbReference>
<feature type="compositionally biased region" description="Low complexity" evidence="5">
    <location>
        <begin position="219"/>
        <end position="228"/>
    </location>
</feature>
<evidence type="ECO:0000256" key="5">
    <source>
        <dbReference type="SAM" id="MobiDB-lite"/>
    </source>
</evidence>
<dbReference type="InterPro" id="IPR037213">
    <property type="entry name" value="Run_dom_sf"/>
</dbReference>
<evidence type="ECO:0000313" key="8">
    <source>
        <dbReference type="Proteomes" id="UP000318571"/>
    </source>
</evidence>
<keyword evidence="4" id="KW-0072">Autophagy</keyword>
<feature type="region of interest" description="Disordered" evidence="5">
    <location>
        <begin position="292"/>
        <end position="327"/>
    </location>
</feature>
<dbReference type="Pfam" id="PF13901">
    <property type="entry name" value="RH_dom"/>
    <property type="match status" value="1"/>
</dbReference>
<keyword evidence="2" id="KW-0597">Phosphoprotein</keyword>
<evidence type="ECO:0000259" key="6">
    <source>
        <dbReference type="PROSITE" id="PS50826"/>
    </source>
</evidence>
<feature type="compositionally biased region" description="Acidic residues" evidence="5">
    <location>
        <begin position="515"/>
        <end position="524"/>
    </location>
</feature>
<feature type="region of interest" description="Disordered" evidence="5">
    <location>
        <begin position="219"/>
        <end position="264"/>
    </location>
</feature>
<dbReference type="InterPro" id="IPR025258">
    <property type="entry name" value="RH_dom"/>
</dbReference>
<evidence type="ECO:0000256" key="2">
    <source>
        <dbReference type="ARBA" id="ARBA00022553"/>
    </source>
</evidence>
<comment type="subcellular location">
    <subcellularLocation>
        <location evidence="1">Late endosome</location>
    </subcellularLocation>
</comment>
<feature type="compositionally biased region" description="Polar residues" evidence="5">
    <location>
        <begin position="528"/>
        <end position="542"/>
    </location>
</feature>
<dbReference type="STRING" id="6832.A0A553NPK1"/>
<reference evidence="7 8" key="1">
    <citation type="journal article" date="2018" name="Nat. Ecol. Evol.">
        <title>Genomic signatures of mitonuclear coevolution across populations of Tigriopus californicus.</title>
        <authorList>
            <person name="Barreto F.S."/>
            <person name="Watson E.T."/>
            <person name="Lima T.G."/>
            <person name="Willett C.S."/>
            <person name="Edmands S."/>
            <person name="Li W."/>
            <person name="Burton R.S."/>
        </authorList>
    </citation>
    <scope>NUCLEOTIDE SEQUENCE [LARGE SCALE GENOMIC DNA]</scope>
    <source>
        <strain evidence="7 8">San Diego</strain>
    </source>
</reference>
<dbReference type="InterPro" id="IPR004012">
    <property type="entry name" value="Run_dom"/>
</dbReference>
<organism evidence="7 8">
    <name type="scientific">Tigriopus californicus</name>
    <name type="common">Marine copepod</name>
    <dbReference type="NCBI Taxonomy" id="6832"/>
    <lineage>
        <taxon>Eukaryota</taxon>
        <taxon>Metazoa</taxon>
        <taxon>Ecdysozoa</taxon>
        <taxon>Arthropoda</taxon>
        <taxon>Crustacea</taxon>
        <taxon>Multicrustacea</taxon>
        <taxon>Hexanauplia</taxon>
        <taxon>Copepoda</taxon>
        <taxon>Harpacticoida</taxon>
        <taxon>Harpacticidae</taxon>
        <taxon>Tigriopus</taxon>
    </lineage>
</organism>
<evidence type="ECO:0000256" key="4">
    <source>
        <dbReference type="ARBA" id="ARBA00023006"/>
    </source>
</evidence>
<feature type="region of interest" description="Disordered" evidence="5">
    <location>
        <begin position="507"/>
        <end position="559"/>
    </location>
</feature>
<feature type="domain" description="RUN" evidence="6">
    <location>
        <begin position="1"/>
        <end position="185"/>
    </location>
</feature>
<sequence>MAQLGASGGQPWDSVSGMSSSPAGISLLLAFVSQCDYYLLAARTSANHDIFGGFRRDRLLQGLMTILNHECWLPPQHNHAHPSQTNVADSGPSCAAFLRQVLQHYTGVEANVISQEGEWLPFLKCKLLEAQLTKILSQCFQDDAAIRQFYHEDAFLRSPPLVALLLEVTQCLDDLDVTRFSALKHRLEDEFSHWVIPVNQPSSTPKSFNSLRRNSLSAKRSASLSAKSSSHKYVHSQSMPVDFLPPTPEREPVDTGTIPKQVPPSNLCDATSLNILMRRRQMSNSENDLTANLKSKLTESRPTIVSTDSDSTHSNQNHPVAHTTYQRHRRCASDSLAKISISSNINNFDEGIPRLKYSAQVIQKRVPIFHSDENVLESSSLTPIPPTESWTAPKPTSKDQSLQNYLQSGCFSQYQAELDKELAHIILAEAIIQGINIAQYESATQTRQGEEGETMSAPVDLDHVQNMLRNQRFRRHRSNVGAPIRGQIMDHVTNSLESSVMSSSFSSGLSSPIFSDDESNEDEETPLRSPSQPSDIDTTTSQENGNSGRSRGHRRESSAESLALALLHLKKPEIQPKVCDLKWLVGDEDTPQKPLPLPQDFQALSDSTESPANAPVLRGTNTWAPPRPQLILKTHVKKKVFPSMQEQNFQCAGCSMTVQMRYIKTFRYCSYFGKYFCTSCHLGQTSVLPAKIIHNWNFKEEPVSTFARSVIKSLFHERLFFMEIISPELVKRAKRLRRALKWRRLAHIVFPYVMTCNRRHDSGDSEIMSLLKTIGKFDIEEPAVLTLNEICSIKLGSYLHELPTAVEAAKLHILQCKYCHMRGHLCEGCRSEDVLFSFQTTDVAQCETCKACYHKTCLEKVLANDGECTKCWRIKQRKMAKLNATTTDVSS</sequence>
<dbReference type="AlphaFoldDB" id="A0A553NPK1"/>
<name>A0A553NPK1_TIGCA</name>
<dbReference type="PANTHER" id="PTHR45971:SF1">
    <property type="entry name" value="RUBICON, ISOFORM A"/>
    <property type="match status" value="1"/>
</dbReference>
<keyword evidence="8" id="KW-1185">Reference proteome</keyword>
<dbReference type="GO" id="GO:0006914">
    <property type="term" value="P:autophagy"/>
    <property type="evidence" value="ECO:0007669"/>
    <property type="project" value="UniProtKB-KW"/>
</dbReference>
<dbReference type="InterPro" id="IPR052428">
    <property type="entry name" value="Autophagy_HostDef_Reg"/>
</dbReference>
<accession>A0A553NPK1</accession>
<feature type="region of interest" description="Disordered" evidence="5">
    <location>
        <begin position="376"/>
        <end position="399"/>
    </location>
</feature>
<feature type="compositionally biased region" description="Polar residues" evidence="5">
    <location>
        <begin position="292"/>
        <end position="318"/>
    </location>
</feature>
<dbReference type="SUPFAM" id="SSF140741">
    <property type="entry name" value="RUN domain-like"/>
    <property type="match status" value="1"/>
</dbReference>
<keyword evidence="3" id="KW-0967">Endosome</keyword>
<proteinExistence type="predicted"/>
<dbReference type="PROSITE" id="PS50826">
    <property type="entry name" value="RUN"/>
    <property type="match status" value="1"/>
</dbReference>
<dbReference type="PANTHER" id="PTHR45971">
    <property type="entry name" value="PHOX (PX) DOMAIN-CONTAINING PROTEIN"/>
    <property type="match status" value="1"/>
</dbReference>
<dbReference type="Proteomes" id="UP000318571">
    <property type="component" value="Chromosome 4"/>
</dbReference>